<accession>A0ABS4GSY8</accession>
<gene>
    <name evidence="1" type="ORF">J2Z37_003384</name>
</gene>
<evidence type="ECO:0000313" key="1">
    <source>
        <dbReference type="EMBL" id="MBP1933371.1"/>
    </source>
</evidence>
<sequence>MEDYQSFLEGLFICGEIDVPTVIDKEKANFIVDVRAEAKESAGGQENRRVNIPLEASKPNQSKELKEAIDQLVAAYKKGEKAVLH</sequence>
<evidence type="ECO:0000313" key="2">
    <source>
        <dbReference type="Proteomes" id="UP001519343"/>
    </source>
</evidence>
<reference evidence="1 2" key="1">
    <citation type="submission" date="2021-03" db="EMBL/GenBank/DDBJ databases">
        <title>Genomic Encyclopedia of Type Strains, Phase IV (KMG-IV): sequencing the most valuable type-strain genomes for metagenomic binning, comparative biology and taxonomic classification.</title>
        <authorList>
            <person name="Goeker M."/>
        </authorList>
    </citation>
    <scope>NUCLEOTIDE SEQUENCE [LARGE SCALE GENOMIC DNA]</scope>
    <source>
        <strain evidence="1 2">DSM 24738</strain>
    </source>
</reference>
<organism evidence="1 2">
    <name type="scientific">Ammoniphilus resinae</name>
    <dbReference type="NCBI Taxonomy" id="861532"/>
    <lineage>
        <taxon>Bacteria</taxon>
        <taxon>Bacillati</taxon>
        <taxon>Bacillota</taxon>
        <taxon>Bacilli</taxon>
        <taxon>Bacillales</taxon>
        <taxon>Paenibacillaceae</taxon>
        <taxon>Aneurinibacillus group</taxon>
        <taxon>Ammoniphilus</taxon>
    </lineage>
</organism>
<dbReference type="RefSeq" id="WP_209811391.1">
    <property type="nucleotide sequence ID" value="NZ_JAGGKT010000011.1"/>
</dbReference>
<proteinExistence type="predicted"/>
<protein>
    <submittedName>
        <fullName evidence="1">Uncharacterized protein</fullName>
    </submittedName>
</protein>
<name>A0ABS4GSY8_9BACL</name>
<dbReference type="EMBL" id="JAGGKT010000011">
    <property type="protein sequence ID" value="MBP1933371.1"/>
    <property type="molecule type" value="Genomic_DNA"/>
</dbReference>
<keyword evidence="2" id="KW-1185">Reference proteome</keyword>
<dbReference type="Proteomes" id="UP001519343">
    <property type="component" value="Unassembled WGS sequence"/>
</dbReference>
<comment type="caution">
    <text evidence="1">The sequence shown here is derived from an EMBL/GenBank/DDBJ whole genome shotgun (WGS) entry which is preliminary data.</text>
</comment>